<evidence type="ECO:0000313" key="1">
    <source>
        <dbReference type="EMBL" id="MFC4962037.1"/>
    </source>
</evidence>
<name>A0ABV9UXY1_9ACTN</name>
<keyword evidence="2" id="KW-1185">Reference proteome</keyword>
<comment type="caution">
    <text evidence="1">The sequence shown here is derived from an EMBL/GenBank/DDBJ whole genome shotgun (WGS) entry which is preliminary data.</text>
</comment>
<protein>
    <submittedName>
        <fullName evidence="1">Uncharacterized protein</fullName>
    </submittedName>
</protein>
<organism evidence="1 2">
    <name type="scientific">Streptomyces mauvecolor</name>
    <dbReference type="NCBI Taxonomy" id="58345"/>
    <lineage>
        <taxon>Bacteria</taxon>
        <taxon>Bacillati</taxon>
        <taxon>Actinomycetota</taxon>
        <taxon>Actinomycetes</taxon>
        <taxon>Kitasatosporales</taxon>
        <taxon>Streptomycetaceae</taxon>
        <taxon>Streptomyces</taxon>
    </lineage>
</organism>
<reference evidence="2" key="1">
    <citation type="journal article" date="2019" name="Int. J. Syst. Evol. Microbiol.">
        <title>The Global Catalogue of Microorganisms (GCM) 10K type strain sequencing project: providing services to taxonomists for standard genome sequencing and annotation.</title>
        <authorList>
            <consortium name="The Broad Institute Genomics Platform"/>
            <consortium name="The Broad Institute Genome Sequencing Center for Infectious Disease"/>
            <person name="Wu L."/>
            <person name="Ma J."/>
        </authorList>
    </citation>
    <scope>NUCLEOTIDE SEQUENCE [LARGE SCALE GENOMIC DNA]</scope>
    <source>
        <strain evidence="2">CCM 7224</strain>
    </source>
</reference>
<sequence length="45" mass="5085">MSAVHDGRQWRVSILLDRFVPEADLPSLMALRQALANDVARQHPC</sequence>
<dbReference type="EMBL" id="JBHSIZ010000054">
    <property type="protein sequence ID" value="MFC4962037.1"/>
    <property type="molecule type" value="Genomic_DNA"/>
</dbReference>
<dbReference type="RefSeq" id="WP_344374640.1">
    <property type="nucleotide sequence ID" value="NZ_BAAASQ010000009.1"/>
</dbReference>
<evidence type="ECO:0000313" key="2">
    <source>
        <dbReference type="Proteomes" id="UP001595834"/>
    </source>
</evidence>
<accession>A0ABV9UXY1</accession>
<proteinExistence type="predicted"/>
<dbReference type="Proteomes" id="UP001595834">
    <property type="component" value="Unassembled WGS sequence"/>
</dbReference>
<gene>
    <name evidence="1" type="ORF">ACFPFX_37730</name>
</gene>